<keyword evidence="3" id="KW-1185">Reference proteome</keyword>
<dbReference type="SMART" id="SM00670">
    <property type="entry name" value="PINc"/>
    <property type="match status" value="1"/>
</dbReference>
<dbReference type="Proteomes" id="UP000663903">
    <property type="component" value="Chromosome"/>
</dbReference>
<dbReference type="KEGG" id="otd:J1M35_16555"/>
<proteinExistence type="predicted"/>
<dbReference type="SUPFAM" id="SSF88723">
    <property type="entry name" value="PIN domain-like"/>
    <property type="match status" value="1"/>
</dbReference>
<organism evidence="2 3">
    <name type="scientific">Ottowia testudinis</name>
    <dbReference type="NCBI Taxonomy" id="2816950"/>
    <lineage>
        <taxon>Bacteria</taxon>
        <taxon>Pseudomonadati</taxon>
        <taxon>Pseudomonadota</taxon>
        <taxon>Betaproteobacteria</taxon>
        <taxon>Burkholderiales</taxon>
        <taxon>Comamonadaceae</taxon>
        <taxon>Ottowia</taxon>
    </lineage>
</organism>
<dbReference type="AlphaFoldDB" id="A0A975CEC6"/>
<accession>A0A975CEC6</accession>
<dbReference type="Pfam" id="PF13470">
    <property type="entry name" value="PIN_3"/>
    <property type="match status" value="1"/>
</dbReference>
<name>A0A975CEC6_9BURK</name>
<feature type="domain" description="PIN" evidence="1">
    <location>
        <begin position="1"/>
        <end position="115"/>
    </location>
</feature>
<dbReference type="EMBL" id="CP071796">
    <property type="protein sequence ID" value="QTD44680.1"/>
    <property type="molecule type" value="Genomic_DNA"/>
</dbReference>
<dbReference type="InterPro" id="IPR002850">
    <property type="entry name" value="PIN_toxin-like"/>
</dbReference>
<evidence type="ECO:0000313" key="3">
    <source>
        <dbReference type="Proteomes" id="UP000663903"/>
    </source>
</evidence>
<dbReference type="NCBIfam" id="TIGR00305">
    <property type="entry name" value="putative toxin-antitoxin system toxin component, PIN family"/>
    <property type="match status" value="1"/>
</dbReference>
<dbReference type="PANTHER" id="PTHR34610">
    <property type="entry name" value="SSL7007 PROTEIN"/>
    <property type="match status" value="1"/>
</dbReference>
<dbReference type="RefSeq" id="WP_208008244.1">
    <property type="nucleotide sequence ID" value="NZ_CP071796.1"/>
</dbReference>
<evidence type="ECO:0000313" key="2">
    <source>
        <dbReference type="EMBL" id="QTD44680.1"/>
    </source>
</evidence>
<evidence type="ECO:0000259" key="1">
    <source>
        <dbReference type="SMART" id="SM00670"/>
    </source>
</evidence>
<dbReference type="InterPro" id="IPR002716">
    <property type="entry name" value="PIN_dom"/>
</dbReference>
<protein>
    <submittedName>
        <fullName evidence="2">Toxin-antitoxin system toxin component, PIN family</fullName>
    </submittedName>
</protein>
<dbReference type="InterPro" id="IPR029060">
    <property type="entry name" value="PIN-like_dom_sf"/>
</dbReference>
<sequence length="137" mass="15255">MRVVLDTNILISALIGRATPPRQIYEAWRRGRVELLCCEAQLDEVREVTRRVAVRLRIRPAEAGRMVNDLRALTRWMHTLPAVQRSPDPKDDYLLALAEAGAAQAIVTGDKSGLLDLRQHAGAAILTARAFVVRHLA</sequence>
<dbReference type="PANTHER" id="PTHR34610:SF4">
    <property type="entry name" value="SLL8027 PROTEIN"/>
    <property type="match status" value="1"/>
</dbReference>
<gene>
    <name evidence="2" type="ORF">J1M35_16555</name>
</gene>
<reference evidence="2" key="1">
    <citation type="submission" date="2021-03" db="EMBL/GenBank/DDBJ databases">
        <title>Ottowia sp. 27C isolated from the cloaca of a Giant Asian pond turtle (Heosemys grandis).</title>
        <authorList>
            <person name="Spergser J."/>
            <person name="Busse H.-J."/>
        </authorList>
    </citation>
    <scope>NUCLEOTIDE SEQUENCE</scope>
    <source>
        <strain evidence="2">27C</strain>
    </source>
</reference>